<dbReference type="InterPro" id="IPR013105">
    <property type="entry name" value="TPR_2"/>
</dbReference>
<dbReference type="PROSITE" id="PS50293">
    <property type="entry name" value="TPR_REGION"/>
    <property type="match status" value="1"/>
</dbReference>
<dbReference type="Pfam" id="PF08239">
    <property type="entry name" value="SH3_3"/>
    <property type="match status" value="1"/>
</dbReference>
<dbReference type="Proteomes" id="UP000190367">
    <property type="component" value="Unassembled WGS sequence"/>
</dbReference>
<evidence type="ECO:0000256" key="1">
    <source>
        <dbReference type="ARBA" id="ARBA00022737"/>
    </source>
</evidence>
<evidence type="ECO:0000256" key="4">
    <source>
        <dbReference type="SAM" id="Phobius"/>
    </source>
</evidence>
<dbReference type="InterPro" id="IPR003646">
    <property type="entry name" value="SH3-like_bac-type"/>
</dbReference>
<keyword evidence="7" id="KW-1185">Reference proteome</keyword>
<dbReference type="EMBL" id="FUWZ01000002">
    <property type="protein sequence ID" value="SKA15206.1"/>
    <property type="molecule type" value="Genomic_DNA"/>
</dbReference>
<evidence type="ECO:0000313" key="6">
    <source>
        <dbReference type="EMBL" id="SKA15206.1"/>
    </source>
</evidence>
<dbReference type="Gene3D" id="1.25.40.10">
    <property type="entry name" value="Tetratricopeptide repeat domain"/>
    <property type="match status" value="1"/>
</dbReference>
<keyword evidence="4" id="KW-0812">Transmembrane</keyword>
<sequence length="263" mass="29597">MRKGSMPGYKHIKTALLLAFLLLTGSMLRAQQALPQQRFDAANSLYQQSKFTEAAAAYQQLIDDGYNIKALYFNAGNAYYKAGKTGQAVFNYEKALQLAPRDEAAKHNLALANQKVTGFVDELPLVFFQQWWRQLQQIHRPNGWAVGCVLFFWLAIAGIMLNTFLPGWKNKFLRWGNYALGALFALYLVMAIDTYALANNHQTGIITQSNIKVKTAPDDNSKDAFEVQEGMKVHIADATKDYCKISLADGKTGWISCAWIRRL</sequence>
<gene>
    <name evidence="6" type="ORF">SAMN04488128_1021132</name>
</gene>
<dbReference type="OrthoDB" id="9776208at2"/>
<dbReference type="SMART" id="SM00028">
    <property type="entry name" value="TPR"/>
    <property type="match status" value="2"/>
</dbReference>
<dbReference type="Gene3D" id="2.30.30.40">
    <property type="entry name" value="SH3 Domains"/>
    <property type="match status" value="1"/>
</dbReference>
<reference evidence="7" key="1">
    <citation type="submission" date="2017-02" db="EMBL/GenBank/DDBJ databases">
        <authorList>
            <person name="Varghese N."/>
            <person name="Submissions S."/>
        </authorList>
    </citation>
    <scope>NUCLEOTIDE SEQUENCE [LARGE SCALE GENOMIC DNA]</scope>
    <source>
        <strain evidence="7">DSM 22224</strain>
    </source>
</reference>
<feature type="transmembrane region" description="Helical" evidence="4">
    <location>
        <begin position="143"/>
        <end position="165"/>
    </location>
</feature>
<evidence type="ECO:0000256" key="3">
    <source>
        <dbReference type="PROSITE-ProRule" id="PRU00339"/>
    </source>
</evidence>
<keyword evidence="1" id="KW-0677">Repeat</keyword>
<dbReference type="SUPFAM" id="SSF48452">
    <property type="entry name" value="TPR-like"/>
    <property type="match status" value="1"/>
</dbReference>
<dbReference type="InterPro" id="IPR011990">
    <property type="entry name" value="TPR-like_helical_dom_sf"/>
</dbReference>
<name>A0A1T4RHC6_9BACT</name>
<accession>A0A1T4RHC6</accession>
<evidence type="ECO:0000313" key="7">
    <source>
        <dbReference type="Proteomes" id="UP000190367"/>
    </source>
</evidence>
<evidence type="ECO:0000256" key="2">
    <source>
        <dbReference type="ARBA" id="ARBA00022803"/>
    </source>
</evidence>
<dbReference type="AlphaFoldDB" id="A0A1T4RHC6"/>
<dbReference type="STRING" id="634771.SAMN04488128_1021132"/>
<feature type="repeat" description="TPR" evidence="3">
    <location>
        <begin position="69"/>
        <end position="102"/>
    </location>
</feature>
<keyword evidence="2 3" id="KW-0802">TPR repeat</keyword>
<protein>
    <submittedName>
        <fullName evidence="6">TPR repeat-containing protein</fullName>
    </submittedName>
</protein>
<feature type="domain" description="SH3b" evidence="5">
    <location>
        <begin position="201"/>
        <end position="263"/>
    </location>
</feature>
<proteinExistence type="predicted"/>
<keyword evidence="4" id="KW-1133">Transmembrane helix</keyword>
<keyword evidence="4" id="KW-0472">Membrane</keyword>
<evidence type="ECO:0000259" key="5">
    <source>
        <dbReference type="PROSITE" id="PS51781"/>
    </source>
</evidence>
<organism evidence="6 7">
    <name type="scientific">Chitinophaga eiseniae</name>
    <dbReference type="NCBI Taxonomy" id="634771"/>
    <lineage>
        <taxon>Bacteria</taxon>
        <taxon>Pseudomonadati</taxon>
        <taxon>Bacteroidota</taxon>
        <taxon>Chitinophagia</taxon>
        <taxon>Chitinophagales</taxon>
        <taxon>Chitinophagaceae</taxon>
        <taxon>Chitinophaga</taxon>
    </lineage>
</organism>
<dbReference type="RefSeq" id="WP_078669612.1">
    <property type="nucleotide sequence ID" value="NZ_FUWZ01000002.1"/>
</dbReference>
<dbReference type="Pfam" id="PF07719">
    <property type="entry name" value="TPR_2"/>
    <property type="match status" value="1"/>
</dbReference>
<dbReference type="InterPro" id="IPR019734">
    <property type="entry name" value="TPR_rpt"/>
</dbReference>
<dbReference type="PROSITE" id="PS51781">
    <property type="entry name" value="SH3B"/>
    <property type="match status" value="1"/>
</dbReference>
<dbReference type="PROSITE" id="PS50005">
    <property type="entry name" value="TPR"/>
    <property type="match status" value="1"/>
</dbReference>
<feature type="transmembrane region" description="Helical" evidence="4">
    <location>
        <begin position="177"/>
        <end position="198"/>
    </location>
</feature>